<dbReference type="GO" id="GO:0004722">
    <property type="term" value="F:protein serine/threonine phosphatase activity"/>
    <property type="evidence" value="ECO:0007669"/>
    <property type="project" value="InterPro"/>
</dbReference>
<evidence type="ECO:0000256" key="1">
    <source>
        <dbReference type="SAM" id="MobiDB-lite"/>
    </source>
</evidence>
<evidence type="ECO:0000313" key="4">
    <source>
        <dbReference type="Proteomes" id="UP000729357"/>
    </source>
</evidence>
<keyword evidence="4" id="KW-1185">Reference proteome</keyword>
<gene>
    <name evidence="3" type="ORF">KCU98_g18712</name>
</gene>
<evidence type="ECO:0000313" key="3">
    <source>
        <dbReference type="EMBL" id="KAG9942651.1"/>
    </source>
</evidence>
<proteinExistence type="predicted"/>
<dbReference type="PROSITE" id="PS51746">
    <property type="entry name" value="PPM_2"/>
    <property type="match status" value="1"/>
</dbReference>
<dbReference type="Pfam" id="PF00481">
    <property type="entry name" value="PP2C"/>
    <property type="match status" value="1"/>
</dbReference>
<dbReference type="InterPro" id="IPR015655">
    <property type="entry name" value="PP2C"/>
</dbReference>
<dbReference type="InterPro" id="IPR036457">
    <property type="entry name" value="PPM-type-like_dom_sf"/>
</dbReference>
<dbReference type="SUPFAM" id="SSF81606">
    <property type="entry name" value="PP2C-like"/>
    <property type="match status" value="1"/>
</dbReference>
<dbReference type="EMBL" id="JAHFXS010005104">
    <property type="protein sequence ID" value="KAG9942651.1"/>
    <property type="molecule type" value="Genomic_DNA"/>
</dbReference>
<feature type="non-terminal residue" evidence="3">
    <location>
        <position position="134"/>
    </location>
</feature>
<protein>
    <recommendedName>
        <fullName evidence="2">PPM-type phosphatase domain-containing protein</fullName>
    </recommendedName>
</protein>
<organism evidence="3 4">
    <name type="scientific">Aureobasidium melanogenum</name>
    <name type="common">Aureobasidium pullulans var. melanogenum</name>
    <dbReference type="NCBI Taxonomy" id="46634"/>
    <lineage>
        <taxon>Eukaryota</taxon>
        <taxon>Fungi</taxon>
        <taxon>Dikarya</taxon>
        <taxon>Ascomycota</taxon>
        <taxon>Pezizomycotina</taxon>
        <taxon>Dothideomycetes</taxon>
        <taxon>Dothideomycetidae</taxon>
        <taxon>Dothideales</taxon>
        <taxon>Saccotheciaceae</taxon>
        <taxon>Aureobasidium</taxon>
    </lineage>
</organism>
<comment type="caution">
    <text evidence="3">The sequence shown here is derived from an EMBL/GenBank/DDBJ whole genome shotgun (WGS) entry which is preliminary data.</text>
</comment>
<accession>A0A9P8F772</accession>
<reference evidence="3" key="1">
    <citation type="journal article" date="2021" name="J Fungi (Basel)">
        <title>Virulence traits and population genomics of the black yeast Aureobasidium melanogenum.</title>
        <authorList>
            <person name="Cernosa A."/>
            <person name="Sun X."/>
            <person name="Gostincar C."/>
            <person name="Fang C."/>
            <person name="Gunde-Cimerman N."/>
            <person name="Song Z."/>
        </authorList>
    </citation>
    <scope>NUCLEOTIDE SEQUENCE</scope>
    <source>
        <strain evidence="3">EXF-9298</strain>
    </source>
</reference>
<dbReference type="Proteomes" id="UP000729357">
    <property type="component" value="Unassembled WGS sequence"/>
</dbReference>
<evidence type="ECO:0000259" key="2">
    <source>
        <dbReference type="PROSITE" id="PS51746"/>
    </source>
</evidence>
<feature type="domain" description="PPM-type phosphatase" evidence="2">
    <location>
        <begin position="1"/>
        <end position="99"/>
    </location>
</feature>
<dbReference type="InterPro" id="IPR001932">
    <property type="entry name" value="PPM-type_phosphatase-like_dom"/>
</dbReference>
<dbReference type="AlphaFoldDB" id="A0A9P8F772"/>
<name>A0A9P8F772_AURME</name>
<feature type="compositionally biased region" description="Basic and acidic residues" evidence="1">
    <location>
        <begin position="116"/>
        <end position="134"/>
    </location>
</feature>
<dbReference type="PANTHER" id="PTHR47992">
    <property type="entry name" value="PROTEIN PHOSPHATASE"/>
    <property type="match status" value="1"/>
</dbReference>
<reference evidence="3" key="2">
    <citation type="submission" date="2021-08" db="EMBL/GenBank/DDBJ databases">
        <authorList>
            <person name="Gostincar C."/>
            <person name="Sun X."/>
            <person name="Song Z."/>
            <person name="Gunde-Cimerman N."/>
        </authorList>
    </citation>
    <scope>NUCLEOTIDE SEQUENCE</scope>
    <source>
        <strain evidence="3">EXF-9298</strain>
    </source>
</reference>
<dbReference type="Gene3D" id="3.60.40.10">
    <property type="entry name" value="PPM-type phosphatase domain"/>
    <property type="match status" value="1"/>
</dbReference>
<feature type="region of interest" description="Disordered" evidence="1">
    <location>
        <begin position="108"/>
        <end position="134"/>
    </location>
</feature>
<sequence length="134" mass="14519">FGEERILGLANTRSFGDISSKRIGVSAEPEIRMTHMEPSEYSFLVLVSDGVTASLEDQEIVDIVKEAKTPEAAAKELATFATEVAGVRSDNATAIVVRLGGWERRVEGGGGSIGTKEVRDWKKVQAEDPRASRQ</sequence>
<feature type="non-terminal residue" evidence="3">
    <location>
        <position position="1"/>
    </location>
</feature>